<sequence>MGSLSVDIDGRGIASLADAFGATESQVQAAMRSTYGKMGRWMRTQSVRGLSSKLKIQQKILRSRVRAFRMQNGVTGDGAGAKVWYGIKDIAFARLNPKESGGGVKAAGGRHEKGAFIARMYGRDQVLKRIGKKRVPLRVVYADIAEEAVTYIEDVLVGTAAFDIQFYKFLEHEIRWRTSILK</sequence>
<protein>
    <submittedName>
        <fullName evidence="1">Minor tail protein Z-like protein</fullName>
    </submittedName>
</protein>
<reference evidence="1 2" key="1">
    <citation type="submission" date="2020-03" db="EMBL/GenBank/DDBJ databases">
        <title>Development of an integrated pest management strategy to control Xanthomonas campestris pv. campestris by using bacteriophages.</title>
        <authorList>
            <person name="Holtappels D."/>
            <person name="Rombouts S."/>
            <person name="Lavigne R."/>
            <person name="Wagemans J."/>
        </authorList>
    </citation>
    <scope>NUCLEOTIDE SEQUENCE [LARGE SCALE GENOMIC DNA]</scope>
</reference>
<gene>
    <name evidence="1" type="ORF">XccvBFoX5_gp12</name>
</gene>
<dbReference type="EMBL" id="MT161384">
    <property type="protein sequence ID" value="QJB21990.1"/>
    <property type="molecule type" value="Genomic_DNA"/>
</dbReference>
<keyword evidence="2" id="KW-1185">Reference proteome</keyword>
<proteinExistence type="predicted"/>
<dbReference type="Proteomes" id="UP000671877">
    <property type="component" value="Segment"/>
</dbReference>
<evidence type="ECO:0000313" key="2">
    <source>
        <dbReference type="Proteomes" id="UP000671877"/>
    </source>
</evidence>
<organism evidence="1 2">
    <name type="scientific">Xanthomonas phage FoX5</name>
    <dbReference type="NCBI Taxonomy" id="2723901"/>
    <lineage>
        <taxon>Viruses</taxon>
        <taxon>Duplodnaviria</taxon>
        <taxon>Heunggongvirae</taxon>
        <taxon>Uroviricota</taxon>
        <taxon>Caudoviricetes</taxon>
        <taxon>Foxunavirus</taxon>
        <taxon>Foxunavirus fox5</taxon>
    </lineage>
</organism>
<accession>A0A858NNY9</accession>
<evidence type="ECO:0000313" key="1">
    <source>
        <dbReference type="EMBL" id="QJB21990.1"/>
    </source>
</evidence>
<name>A0A858NNY9_9CAUD</name>